<gene>
    <name evidence="1" type="ORF">LOCC1_G004090</name>
</gene>
<comment type="caution">
    <text evidence="1">The sequence shown here is derived from an EMBL/GenBank/DDBJ whole genome shotgun (WGS) entry which is preliminary data.</text>
</comment>
<organism evidence="1 2">
    <name type="scientific">Lachnellula occidentalis</name>
    <dbReference type="NCBI Taxonomy" id="215460"/>
    <lineage>
        <taxon>Eukaryota</taxon>
        <taxon>Fungi</taxon>
        <taxon>Dikarya</taxon>
        <taxon>Ascomycota</taxon>
        <taxon>Pezizomycotina</taxon>
        <taxon>Leotiomycetes</taxon>
        <taxon>Helotiales</taxon>
        <taxon>Lachnaceae</taxon>
        <taxon>Lachnellula</taxon>
    </lineage>
</organism>
<evidence type="ECO:0000313" key="1">
    <source>
        <dbReference type="EMBL" id="TVY39214.1"/>
    </source>
</evidence>
<feature type="non-terminal residue" evidence="1">
    <location>
        <position position="1"/>
    </location>
</feature>
<dbReference type="Proteomes" id="UP000443090">
    <property type="component" value="Unassembled WGS sequence"/>
</dbReference>
<reference evidence="1 2" key="1">
    <citation type="submission" date="2018-05" db="EMBL/GenBank/DDBJ databases">
        <title>Genome sequencing and assembly of the regulated plant pathogen Lachnellula willkommii and related sister species for the development of diagnostic species identification markers.</title>
        <authorList>
            <person name="Giroux E."/>
            <person name="Bilodeau G."/>
        </authorList>
    </citation>
    <scope>NUCLEOTIDE SEQUENCE [LARGE SCALE GENOMIC DNA]</scope>
    <source>
        <strain evidence="1 2">CBS 160.35</strain>
    </source>
</reference>
<dbReference type="EMBL" id="QGMI01000540">
    <property type="protein sequence ID" value="TVY39214.1"/>
    <property type="molecule type" value="Genomic_DNA"/>
</dbReference>
<keyword evidence="2" id="KW-1185">Reference proteome</keyword>
<proteinExistence type="predicted"/>
<dbReference type="AlphaFoldDB" id="A0A8H8RRB0"/>
<sequence>FCWAVEEALAFPAAVLQGAEHGAGRVVGLEMCAYVYGGAVAGGGGGE</sequence>
<name>A0A8H8RRB0_9HELO</name>
<evidence type="ECO:0000313" key="2">
    <source>
        <dbReference type="Proteomes" id="UP000443090"/>
    </source>
</evidence>
<protein>
    <submittedName>
        <fullName evidence="1">Uncharacterized protein</fullName>
    </submittedName>
</protein>
<accession>A0A8H8RRB0</accession>